<name>A0A502CIL3_9SPHN</name>
<dbReference type="Proteomes" id="UP000318413">
    <property type="component" value="Unassembled WGS sequence"/>
</dbReference>
<evidence type="ECO:0000259" key="1">
    <source>
        <dbReference type="PROSITE" id="PS50925"/>
    </source>
</evidence>
<protein>
    <submittedName>
        <fullName evidence="2">BLUF domain-containing protein</fullName>
    </submittedName>
</protein>
<dbReference type="RefSeq" id="WP_140871364.1">
    <property type="nucleotide sequence ID" value="NZ_RCZK01000006.1"/>
</dbReference>
<dbReference type="GO" id="GO:0071949">
    <property type="term" value="F:FAD binding"/>
    <property type="evidence" value="ECO:0007669"/>
    <property type="project" value="InterPro"/>
</dbReference>
<dbReference type="SMART" id="SM01034">
    <property type="entry name" value="BLUF"/>
    <property type="match status" value="1"/>
</dbReference>
<accession>A0A502CIL3</accession>
<dbReference type="PROSITE" id="PS50925">
    <property type="entry name" value="BLUF"/>
    <property type="match status" value="1"/>
</dbReference>
<feature type="domain" description="BLUF" evidence="1">
    <location>
        <begin position="1"/>
        <end position="92"/>
    </location>
</feature>
<gene>
    <name evidence="2" type="ORF">EAH84_09820</name>
</gene>
<dbReference type="GO" id="GO:0009882">
    <property type="term" value="F:blue light photoreceptor activity"/>
    <property type="evidence" value="ECO:0007669"/>
    <property type="project" value="InterPro"/>
</dbReference>
<dbReference type="OrthoDB" id="196105at2"/>
<dbReference type="InterPro" id="IPR036046">
    <property type="entry name" value="Acylphosphatase-like_dom_sf"/>
</dbReference>
<dbReference type="SUPFAM" id="SSF54975">
    <property type="entry name" value="Acylphosphatase/BLUF domain-like"/>
    <property type="match status" value="1"/>
</dbReference>
<dbReference type="EMBL" id="RCZK01000006">
    <property type="protein sequence ID" value="TPG12490.1"/>
    <property type="molecule type" value="Genomic_DNA"/>
</dbReference>
<comment type="caution">
    <text evidence="2">The sequence shown here is derived from an EMBL/GenBank/DDBJ whole genome shotgun (WGS) entry which is preliminary data.</text>
</comment>
<dbReference type="Pfam" id="PF04940">
    <property type="entry name" value="BLUF"/>
    <property type="match status" value="1"/>
</dbReference>
<dbReference type="AlphaFoldDB" id="A0A502CIL3"/>
<evidence type="ECO:0000313" key="2">
    <source>
        <dbReference type="EMBL" id="TPG12490.1"/>
    </source>
</evidence>
<proteinExistence type="predicted"/>
<dbReference type="InterPro" id="IPR007024">
    <property type="entry name" value="BLUF_domain"/>
</dbReference>
<keyword evidence="3" id="KW-1185">Reference proteome</keyword>
<dbReference type="Gene3D" id="3.30.70.100">
    <property type="match status" value="1"/>
</dbReference>
<reference evidence="2 3" key="1">
    <citation type="journal article" date="2019" name="Environ. Microbiol.">
        <title>Species interactions and distinct microbial communities in high Arctic permafrost affected cryosols are associated with the CH4 and CO2 gas fluxes.</title>
        <authorList>
            <person name="Altshuler I."/>
            <person name="Hamel J."/>
            <person name="Turney S."/>
            <person name="Magnuson E."/>
            <person name="Levesque R."/>
            <person name="Greer C."/>
            <person name="Whyte L.G."/>
        </authorList>
    </citation>
    <scope>NUCLEOTIDE SEQUENCE [LARGE SCALE GENOMIC DNA]</scope>
    <source>
        <strain evidence="2 3">S5.1</strain>
    </source>
</reference>
<sequence length="135" mass="14351">MYRLLYISTARQIITTTQLGAILSVSRRNNAAVGVTGLLVAGGKRFLQALEGEEEAVRTVVERIRLDPRHIGIATLASGPITERAFPNWSMGHQAGGDVLPGTSIANVLAALIAPIEDPSLRAYFTGFAELHAAA</sequence>
<organism evidence="2 3">
    <name type="scientific">Sphingomonas oligophenolica</name>
    <dbReference type="NCBI Taxonomy" id="301154"/>
    <lineage>
        <taxon>Bacteria</taxon>
        <taxon>Pseudomonadati</taxon>
        <taxon>Pseudomonadota</taxon>
        <taxon>Alphaproteobacteria</taxon>
        <taxon>Sphingomonadales</taxon>
        <taxon>Sphingomonadaceae</taxon>
        <taxon>Sphingomonas</taxon>
    </lineage>
</organism>
<evidence type="ECO:0000313" key="3">
    <source>
        <dbReference type="Proteomes" id="UP000318413"/>
    </source>
</evidence>